<keyword evidence="4" id="KW-1185">Reference proteome</keyword>
<evidence type="ECO:0000313" key="3">
    <source>
        <dbReference type="EMBL" id="GMN47317.1"/>
    </source>
</evidence>
<gene>
    <name evidence="3" type="ORF">TIFTF001_016500</name>
</gene>
<feature type="region of interest" description="Disordered" evidence="2">
    <location>
        <begin position="83"/>
        <end position="161"/>
    </location>
</feature>
<evidence type="ECO:0000256" key="2">
    <source>
        <dbReference type="SAM" id="MobiDB-lite"/>
    </source>
</evidence>
<protein>
    <submittedName>
        <fullName evidence="3">Uncharacterized protein</fullName>
    </submittedName>
</protein>
<name>A0AA88AAL6_FICCA</name>
<feature type="compositionally biased region" description="Basic and acidic residues" evidence="2">
    <location>
        <begin position="148"/>
        <end position="161"/>
    </location>
</feature>
<feature type="coiled-coil region" evidence="1">
    <location>
        <begin position="227"/>
        <end position="254"/>
    </location>
</feature>
<evidence type="ECO:0000313" key="4">
    <source>
        <dbReference type="Proteomes" id="UP001187192"/>
    </source>
</evidence>
<proteinExistence type="predicted"/>
<comment type="caution">
    <text evidence="3">The sequence shown here is derived from an EMBL/GenBank/DDBJ whole genome shotgun (WGS) entry which is preliminary data.</text>
</comment>
<sequence length="348" mass="39516">MFPKDFIEIKTGIIKRIPSWVDWSFVIRGALRRLFGTPLFIEPLSDEEALIVELTLDTMKVDFPSPKELLAWKKAEKEAVKAAATENAAQAGRVTEPPSLPIIESSPEPSNVPALFPTKKRKADEKPKRKVPAKRKKATKATTSETDAEPRSSKQEDKNVEVDLPLGTSLLQNKRLGVGIMRQLLSDVDFDTINEGRIQSHLDEFVWDGLNSTLRAMGLVYRTTDKVVEQKERIKDLQDIYREHGEKLLDIERKFRDVKSNAEGLIDELHSLKQTANKGAEMMKVMLNRFDESQAKIGALKEMVKQKDADNSVLIARIVDAYERATLKARYDLLKEYKQDLLVDTDIE</sequence>
<feature type="compositionally biased region" description="Basic residues" evidence="2">
    <location>
        <begin position="128"/>
        <end position="139"/>
    </location>
</feature>
<dbReference type="AlphaFoldDB" id="A0AA88AAL6"/>
<keyword evidence="1" id="KW-0175">Coiled coil</keyword>
<accession>A0AA88AAL6</accession>
<reference evidence="3" key="1">
    <citation type="submission" date="2023-07" db="EMBL/GenBank/DDBJ databases">
        <title>draft genome sequence of fig (Ficus carica).</title>
        <authorList>
            <person name="Takahashi T."/>
            <person name="Nishimura K."/>
        </authorList>
    </citation>
    <scope>NUCLEOTIDE SEQUENCE</scope>
</reference>
<evidence type="ECO:0000256" key="1">
    <source>
        <dbReference type="SAM" id="Coils"/>
    </source>
</evidence>
<dbReference type="Proteomes" id="UP001187192">
    <property type="component" value="Unassembled WGS sequence"/>
</dbReference>
<organism evidence="3 4">
    <name type="scientific">Ficus carica</name>
    <name type="common">Common fig</name>
    <dbReference type="NCBI Taxonomy" id="3494"/>
    <lineage>
        <taxon>Eukaryota</taxon>
        <taxon>Viridiplantae</taxon>
        <taxon>Streptophyta</taxon>
        <taxon>Embryophyta</taxon>
        <taxon>Tracheophyta</taxon>
        <taxon>Spermatophyta</taxon>
        <taxon>Magnoliopsida</taxon>
        <taxon>eudicotyledons</taxon>
        <taxon>Gunneridae</taxon>
        <taxon>Pentapetalae</taxon>
        <taxon>rosids</taxon>
        <taxon>fabids</taxon>
        <taxon>Rosales</taxon>
        <taxon>Moraceae</taxon>
        <taxon>Ficeae</taxon>
        <taxon>Ficus</taxon>
    </lineage>
</organism>
<dbReference type="EMBL" id="BTGU01000025">
    <property type="protein sequence ID" value="GMN47317.1"/>
    <property type="molecule type" value="Genomic_DNA"/>
</dbReference>